<organism evidence="1">
    <name type="scientific">Podoviridae sp. ctlMy11</name>
    <dbReference type="NCBI Taxonomy" id="2827746"/>
    <lineage>
        <taxon>Viruses</taxon>
        <taxon>Duplodnaviria</taxon>
        <taxon>Heunggongvirae</taxon>
        <taxon>Uroviricota</taxon>
        <taxon>Caudoviricetes</taxon>
    </lineage>
</organism>
<dbReference type="EMBL" id="BK032800">
    <property type="protein sequence ID" value="DAF60973.1"/>
    <property type="molecule type" value="Genomic_DNA"/>
</dbReference>
<name>A0A8S5TCE4_9CAUD</name>
<accession>A0A8S5TCE4</accession>
<protein>
    <submittedName>
        <fullName evidence="1">Helix-turn-helix domain protein</fullName>
    </submittedName>
</protein>
<reference evidence="1" key="1">
    <citation type="journal article" date="2021" name="Proc. Natl. Acad. Sci. U.S.A.">
        <title>A Catalog of Tens of Thousands of Viruses from Human Metagenomes Reveals Hidden Associations with Chronic Diseases.</title>
        <authorList>
            <person name="Tisza M.J."/>
            <person name="Buck C.B."/>
        </authorList>
    </citation>
    <scope>NUCLEOTIDE SEQUENCE</scope>
    <source>
        <strain evidence="1">CtlMy11</strain>
    </source>
</reference>
<proteinExistence type="predicted"/>
<sequence length="115" mass="13289">MPTPKKRRQPPIQTLPDWVLGRSDLTYSSRILLYFVLYNVNLRRRVTLTRLQDASGLAYETLRRALKALKLAGIINQELLGKTRYDGYAYVLNTECLKELGAPHVDSFFRGYKNV</sequence>
<evidence type="ECO:0000313" key="1">
    <source>
        <dbReference type="EMBL" id="DAF60973.1"/>
    </source>
</evidence>